<dbReference type="Pfam" id="PF09299">
    <property type="entry name" value="Mu-transpos_C"/>
    <property type="match status" value="1"/>
</dbReference>
<feature type="domain" description="Integrase catalytic" evidence="2">
    <location>
        <begin position="280"/>
        <end position="495"/>
    </location>
</feature>
<dbReference type="InterPro" id="IPR001584">
    <property type="entry name" value="Integrase_cat-core"/>
</dbReference>
<reference evidence="3" key="1">
    <citation type="submission" date="2017-09" db="EMBL/GenBank/DDBJ databases">
        <title>Yangia sp. SAOS 153D whole genome sequencing.</title>
        <authorList>
            <person name="Verma A."/>
            <person name="Krishnamurthi S."/>
        </authorList>
    </citation>
    <scope>NUCLEOTIDE SEQUENCE [LARGE SCALE GENOMIC DNA]</scope>
    <source>
        <strain evidence="3">SAOS 153D</strain>
    </source>
</reference>
<sequence length="717" mass="81272">MTIRMNFDRVTRYYINSVPYFFEEADDQHAFFRRDDGSAAVERFTWPTLHEIVQQPEWDYDKLSKSVDEAKYQPNLYACLQTLSKANQTLVSNRWCFFCGIDRRYMEGGLILKPRSVAEHYPQIKAYAAEEWKAFHEIYGSKYFSSTSNGFGFDASPTSILRWYRAVKKSGGRMDALLDRRGKASKLDIDQDSYLFIQQHLREYLLNQRHTGREVVENTIRAVRCENERRGAAGLPLLQTRGKTALWEWLRRFDRLEVDAGREGSAIAKRRYLGVGKTDLPSRPGQGFLVDEWEIDARTIILNGPMREGLDQKTIDKLPRGRRWLYVVIDVATRYIVGLVVASSQNSASAIRALEMATRDKADLAAAAETQSSWKGFPFESVASDTGSAFRAGPTTRAVTESHATYSYPNVGEPQLRGTIERVFRTFTHRAMPYIPGRTFSNPKERGDYPTEEAAVLTDDQLALIFIRYIVDVYHNTLHLGLFKETPAAALERLSGTVGIPPQLPRSMRRRAFGICLERQVTAKGISVTGIAYNSRALQVLRRRPQNTKVTLYLDPNDLGTISVWTGKEWLEVDCSVENFHGVKLDEWVAVGRILRRRYAGQAALAADTIWDALQAMRSRANEAMRIMGVLPQQTTAEDVERLEKELYLGLSVIENEGPDFEGLERSTDGIGYIIGDPDVGQNDAPPVEAFSPSTDVPDDDYDPDEDTTWWQEGGDL</sequence>
<dbReference type="InterPro" id="IPR036397">
    <property type="entry name" value="RNaseH_sf"/>
</dbReference>
<organism evidence="3">
    <name type="scientific">Alloyangia mangrovi</name>
    <dbReference type="NCBI Taxonomy" id="1779329"/>
    <lineage>
        <taxon>Bacteria</taxon>
        <taxon>Pseudomonadati</taxon>
        <taxon>Pseudomonadota</taxon>
        <taxon>Alphaproteobacteria</taxon>
        <taxon>Rhodobacterales</taxon>
        <taxon>Roseobacteraceae</taxon>
        <taxon>Alloyangia</taxon>
    </lineage>
</organism>
<dbReference type="EMBL" id="NTHN01000053">
    <property type="protein sequence ID" value="PBD20346.1"/>
    <property type="molecule type" value="Genomic_DNA"/>
</dbReference>
<dbReference type="GO" id="GO:0003676">
    <property type="term" value="F:nucleic acid binding"/>
    <property type="evidence" value="ECO:0007669"/>
    <property type="project" value="InterPro"/>
</dbReference>
<feature type="compositionally biased region" description="Acidic residues" evidence="1">
    <location>
        <begin position="697"/>
        <end position="708"/>
    </location>
</feature>
<name>A0A2A3JYT2_9RHOB</name>
<dbReference type="InterPro" id="IPR012337">
    <property type="entry name" value="RNaseH-like_sf"/>
</dbReference>
<dbReference type="OrthoDB" id="9814072at2"/>
<evidence type="ECO:0000313" key="3">
    <source>
        <dbReference type="EMBL" id="PBD20346.1"/>
    </source>
</evidence>
<dbReference type="PROSITE" id="PS50994">
    <property type="entry name" value="INTEGRASE"/>
    <property type="match status" value="1"/>
</dbReference>
<dbReference type="Gene3D" id="3.30.420.10">
    <property type="entry name" value="Ribonuclease H-like superfamily/Ribonuclease H"/>
    <property type="match status" value="1"/>
</dbReference>
<dbReference type="InterPro" id="IPR015378">
    <property type="entry name" value="Transposase-like_Mu_C"/>
</dbReference>
<dbReference type="AlphaFoldDB" id="A0A2A3JYT2"/>
<gene>
    <name evidence="3" type="ORF">CLG85_04390</name>
</gene>
<dbReference type="GO" id="GO:0015074">
    <property type="term" value="P:DNA integration"/>
    <property type="evidence" value="ECO:0007669"/>
    <property type="project" value="InterPro"/>
</dbReference>
<evidence type="ECO:0000259" key="2">
    <source>
        <dbReference type="PROSITE" id="PS50994"/>
    </source>
</evidence>
<proteinExistence type="predicted"/>
<feature type="region of interest" description="Disordered" evidence="1">
    <location>
        <begin position="675"/>
        <end position="717"/>
    </location>
</feature>
<comment type="caution">
    <text evidence="3">The sequence shown here is derived from an EMBL/GenBank/DDBJ whole genome shotgun (WGS) entry which is preliminary data.</text>
</comment>
<evidence type="ECO:0000256" key="1">
    <source>
        <dbReference type="SAM" id="MobiDB-lite"/>
    </source>
</evidence>
<dbReference type="SUPFAM" id="SSF53098">
    <property type="entry name" value="Ribonuclease H-like"/>
    <property type="match status" value="1"/>
</dbReference>
<accession>A0A2A3JYT2</accession>
<protein>
    <recommendedName>
        <fullName evidence="2">Integrase catalytic domain-containing protein</fullName>
    </recommendedName>
</protein>